<dbReference type="InterPro" id="IPR012338">
    <property type="entry name" value="Beta-lactam/transpept-like"/>
</dbReference>
<dbReference type="RefSeq" id="WP_093560836.1">
    <property type="nucleotide sequence ID" value="NZ_FPBO01000052.1"/>
</dbReference>
<dbReference type="STRING" id="1035707.SAMN05216552_105219"/>
<dbReference type="EMBL" id="FPBO01000052">
    <property type="protein sequence ID" value="SFV16473.1"/>
    <property type="molecule type" value="Genomic_DNA"/>
</dbReference>
<reference evidence="3" key="1">
    <citation type="submission" date="2016-10" db="EMBL/GenBank/DDBJ databases">
        <authorList>
            <person name="Varghese N."/>
            <person name="Submissions S."/>
        </authorList>
    </citation>
    <scope>NUCLEOTIDE SEQUENCE [LARGE SCALE GENOMIC DNA]</scope>
    <source>
        <strain evidence="3">CGMCC 1.11014</strain>
    </source>
</reference>
<keyword evidence="2" id="KW-0378">Hydrolase</keyword>
<accession>A0A1I7M3J7</accession>
<protein>
    <submittedName>
        <fullName evidence="2">Methyl acetate hydrolase</fullName>
    </submittedName>
</protein>
<gene>
    <name evidence="2" type="ORF">SAMN05216552_105219</name>
</gene>
<sequence>MNQPQLQQALDALLRQSVQRRGGIPGVVAMVTDRDGNLYEGAAGTRELGNAEAPMGVDAVFAIFSTTKAMTATCALQLIEEGLLSLDDPVDRYLPEIGDLRVLTGFDDAGQPLTREPKRKITVNDLFLHTSGMAYECFSTADLRYRTAKSVPSVVSCTFASMRSVLLHDPGEGWTYGVGIDWLGRVVEKIRGKRLGEVMRERLFAPLDMVDIGFAMTPPMLDRRVTIHDRGEHGQLTPLPDLILPQPPEMDCGGQGLYATVGEYMKFIRMILNDGMGPNGRVLKPETIALMGKDGLVEMGLSSAGWATCIPSLSNSGEFFAGQDKGWSYSFQINRETAPTGRPAGAMMWAGLANCFYWIDRQTGIGGFWATQILPFQDAVAYPSFVEFESAVYSGVKFRGR</sequence>
<dbReference type="InterPro" id="IPR050789">
    <property type="entry name" value="Diverse_Enzym_Activities"/>
</dbReference>
<name>A0A1I7M3J7_9BURK</name>
<dbReference type="SUPFAM" id="SSF56601">
    <property type="entry name" value="beta-lactamase/transpeptidase-like"/>
    <property type="match status" value="1"/>
</dbReference>
<dbReference type="GO" id="GO:0016787">
    <property type="term" value="F:hydrolase activity"/>
    <property type="evidence" value="ECO:0007669"/>
    <property type="project" value="UniProtKB-KW"/>
</dbReference>
<feature type="domain" description="Beta-lactamase-related" evidence="1">
    <location>
        <begin position="11"/>
        <end position="376"/>
    </location>
</feature>
<organism evidence="2 3">
    <name type="scientific">Pseudoduganella namucuonensis</name>
    <dbReference type="NCBI Taxonomy" id="1035707"/>
    <lineage>
        <taxon>Bacteria</taxon>
        <taxon>Pseudomonadati</taxon>
        <taxon>Pseudomonadota</taxon>
        <taxon>Betaproteobacteria</taxon>
        <taxon>Burkholderiales</taxon>
        <taxon>Oxalobacteraceae</taxon>
        <taxon>Telluria group</taxon>
        <taxon>Pseudoduganella</taxon>
    </lineage>
</organism>
<dbReference type="InterPro" id="IPR001466">
    <property type="entry name" value="Beta-lactam-related"/>
</dbReference>
<evidence type="ECO:0000259" key="1">
    <source>
        <dbReference type="Pfam" id="PF00144"/>
    </source>
</evidence>
<dbReference type="PANTHER" id="PTHR43283:SF3">
    <property type="entry name" value="BETA-LACTAMASE FAMILY PROTEIN (AFU_ORTHOLOGUE AFUA_5G07500)"/>
    <property type="match status" value="1"/>
</dbReference>
<proteinExistence type="predicted"/>
<dbReference type="Gene3D" id="3.40.710.10">
    <property type="entry name" value="DD-peptidase/beta-lactamase superfamily"/>
    <property type="match status" value="1"/>
</dbReference>
<dbReference type="PANTHER" id="PTHR43283">
    <property type="entry name" value="BETA-LACTAMASE-RELATED"/>
    <property type="match status" value="1"/>
</dbReference>
<dbReference type="Proteomes" id="UP000199391">
    <property type="component" value="Unassembled WGS sequence"/>
</dbReference>
<evidence type="ECO:0000313" key="3">
    <source>
        <dbReference type="Proteomes" id="UP000199391"/>
    </source>
</evidence>
<evidence type="ECO:0000313" key="2">
    <source>
        <dbReference type="EMBL" id="SFV16473.1"/>
    </source>
</evidence>
<keyword evidence="3" id="KW-1185">Reference proteome</keyword>
<dbReference type="AlphaFoldDB" id="A0A1I7M3J7"/>
<dbReference type="OrthoDB" id="9801061at2"/>
<dbReference type="Pfam" id="PF00144">
    <property type="entry name" value="Beta-lactamase"/>
    <property type="match status" value="1"/>
</dbReference>